<reference evidence="3" key="1">
    <citation type="journal article" date="2018" name="Nat. Microbiol.">
        <title>Leveraging single-cell genomics to expand the fungal tree of life.</title>
        <authorList>
            <person name="Ahrendt S.R."/>
            <person name="Quandt C.A."/>
            <person name="Ciobanu D."/>
            <person name="Clum A."/>
            <person name="Salamov A."/>
            <person name="Andreopoulos B."/>
            <person name="Cheng J.F."/>
            <person name="Woyke T."/>
            <person name="Pelin A."/>
            <person name="Henrissat B."/>
            <person name="Reynolds N.K."/>
            <person name="Benny G.L."/>
            <person name="Smith M.E."/>
            <person name="James T.Y."/>
            <person name="Grigoriev I.V."/>
        </authorList>
    </citation>
    <scope>NUCLEOTIDE SEQUENCE [LARGE SCALE GENOMIC DNA]</scope>
</reference>
<evidence type="ECO:0000313" key="3">
    <source>
        <dbReference type="Proteomes" id="UP000269721"/>
    </source>
</evidence>
<name>A0A4P9WLI5_9FUNG</name>
<dbReference type="AlphaFoldDB" id="A0A4P9WLI5"/>
<proteinExistence type="predicted"/>
<dbReference type="EMBL" id="KZ994434">
    <property type="protein sequence ID" value="RKO92943.1"/>
    <property type="molecule type" value="Genomic_DNA"/>
</dbReference>
<dbReference type="Proteomes" id="UP000269721">
    <property type="component" value="Unassembled WGS sequence"/>
</dbReference>
<accession>A0A4P9WLI5</accession>
<keyword evidence="3" id="KW-1185">Reference proteome</keyword>
<feature type="region of interest" description="Disordered" evidence="1">
    <location>
        <begin position="444"/>
        <end position="482"/>
    </location>
</feature>
<protein>
    <submittedName>
        <fullName evidence="2">Uncharacterized protein</fullName>
    </submittedName>
</protein>
<evidence type="ECO:0000313" key="2">
    <source>
        <dbReference type="EMBL" id="RKO92943.1"/>
    </source>
</evidence>
<evidence type="ECO:0000256" key="1">
    <source>
        <dbReference type="SAM" id="MobiDB-lite"/>
    </source>
</evidence>
<organism evidence="2 3">
    <name type="scientific">Blyttiomyces helicus</name>
    <dbReference type="NCBI Taxonomy" id="388810"/>
    <lineage>
        <taxon>Eukaryota</taxon>
        <taxon>Fungi</taxon>
        <taxon>Fungi incertae sedis</taxon>
        <taxon>Chytridiomycota</taxon>
        <taxon>Chytridiomycota incertae sedis</taxon>
        <taxon>Chytridiomycetes</taxon>
        <taxon>Chytridiomycetes incertae sedis</taxon>
        <taxon>Blyttiomyces</taxon>
    </lineage>
</organism>
<gene>
    <name evidence="2" type="ORF">BDK51DRAFT_36860</name>
</gene>
<sequence>MTDGPPIKDLSRQSAALRDLKIPDGGRRRLFPTSISGSRRLLFPKSTIPISLVGEREAGIREDASGRWPGGDGWCSTRWERAWLCLTAIRPDMLDTAACLPPCCIPPFTAVCLLLDQACAELAWRRCDLSNRVGIFRIATADVGTGRVSFVEFANPLPMPISSVSGQSPVSPSPILPNLTLISRQIISCVVGPPPPIARSPTSLRLSVSHSLLSLNYVAAEDIDGAKEAEPVRKAYACLARWRTSTCSAAAPSYRQITVDRARRKGWRFRRISSRGGWFSGQARARTRSTLGAARYATCFPAKQFIPSAPNSASPSHSACQTFQHAKFILRAEVSTSPPHWACHTFQYARSIRHAGIFGPCIRRFFRLYTTPASPSHSQLFLPNLQCVRSSRRGRLSDLRGHPLLRYSVAYFAVSALARWEETPADVPRQRTRVSLLELWRSPSALGEPRPSDLRGACSSEPQHSGSEAARQPRGAETKFGG</sequence>